<accession>A0A8J4Y0T6</accession>
<reference evidence="3" key="1">
    <citation type="submission" date="2020-07" db="EMBL/GenBank/DDBJ databases">
        <title>The High-quality genome of the commercially important snow crab, Chionoecetes opilio.</title>
        <authorList>
            <person name="Jeong J.-H."/>
            <person name="Ryu S."/>
        </authorList>
    </citation>
    <scope>NUCLEOTIDE SEQUENCE</scope>
    <source>
        <strain evidence="3">MADBK_172401_WGS</strain>
        <tissue evidence="3">Digestive gland</tissue>
    </source>
</reference>
<dbReference type="Proteomes" id="UP000770661">
    <property type="component" value="Unassembled WGS sequence"/>
</dbReference>
<organism evidence="3 4">
    <name type="scientific">Chionoecetes opilio</name>
    <name type="common">Atlantic snow crab</name>
    <name type="synonym">Cancer opilio</name>
    <dbReference type="NCBI Taxonomy" id="41210"/>
    <lineage>
        <taxon>Eukaryota</taxon>
        <taxon>Metazoa</taxon>
        <taxon>Ecdysozoa</taxon>
        <taxon>Arthropoda</taxon>
        <taxon>Crustacea</taxon>
        <taxon>Multicrustacea</taxon>
        <taxon>Malacostraca</taxon>
        <taxon>Eumalacostraca</taxon>
        <taxon>Eucarida</taxon>
        <taxon>Decapoda</taxon>
        <taxon>Pleocyemata</taxon>
        <taxon>Brachyura</taxon>
        <taxon>Eubrachyura</taxon>
        <taxon>Majoidea</taxon>
        <taxon>Majidae</taxon>
        <taxon>Chionoecetes</taxon>
    </lineage>
</organism>
<feature type="domain" description="STAS" evidence="2">
    <location>
        <begin position="115"/>
        <end position="185"/>
    </location>
</feature>
<dbReference type="PANTHER" id="PTHR11814">
    <property type="entry name" value="SULFATE TRANSPORTER"/>
    <property type="match status" value="1"/>
</dbReference>
<keyword evidence="4" id="KW-1185">Reference proteome</keyword>
<dbReference type="InterPro" id="IPR036513">
    <property type="entry name" value="STAS_dom_sf"/>
</dbReference>
<dbReference type="CDD" id="cd07042">
    <property type="entry name" value="STAS_SulP_like_sulfate_transporter"/>
    <property type="match status" value="1"/>
</dbReference>
<dbReference type="GO" id="GO:0016020">
    <property type="term" value="C:membrane"/>
    <property type="evidence" value="ECO:0007669"/>
    <property type="project" value="InterPro"/>
</dbReference>
<gene>
    <name evidence="3" type="ORF">GWK47_001428</name>
</gene>
<name>A0A8J4Y0T6_CHIOP</name>
<dbReference type="Gene3D" id="3.30.750.24">
    <property type="entry name" value="STAS domain"/>
    <property type="match status" value="1"/>
</dbReference>
<feature type="region of interest" description="Disordered" evidence="1">
    <location>
        <begin position="1"/>
        <end position="44"/>
    </location>
</feature>
<dbReference type="EMBL" id="JACEEZ010020172">
    <property type="protein sequence ID" value="KAG0714884.1"/>
    <property type="molecule type" value="Genomic_DNA"/>
</dbReference>
<evidence type="ECO:0000313" key="4">
    <source>
        <dbReference type="Proteomes" id="UP000770661"/>
    </source>
</evidence>
<dbReference type="InterPro" id="IPR001902">
    <property type="entry name" value="SLC26A/SulP_fam"/>
</dbReference>
<proteinExistence type="predicted"/>
<evidence type="ECO:0000259" key="2">
    <source>
        <dbReference type="PROSITE" id="PS50801"/>
    </source>
</evidence>
<protein>
    <recommendedName>
        <fullName evidence="2">STAS domain-containing protein</fullName>
    </recommendedName>
</protein>
<evidence type="ECO:0000313" key="3">
    <source>
        <dbReference type="EMBL" id="KAG0714884.1"/>
    </source>
</evidence>
<dbReference type="OrthoDB" id="7365796at2759"/>
<dbReference type="AlphaFoldDB" id="A0A8J4Y0T6"/>
<dbReference type="GO" id="GO:0055085">
    <property type="term" value="P:transmembrane transport"/>
    <property type="evidence" value="ECO:0007669"/>
    <property type="project" value="InterPro"/>
</dbReference>
<dbReference type="PROSITE" id="PS50801">
    <property type="entry name" value="STAS"/>
    <property type="match status" value="1"/>
</dbReference>
<comment type="caution">
    <text evidence="3">The sequence shown here is derived from an EMBL/GenBank/DDBJ whole genome shotgun (WGS) entry which is preliminary data.</text>
</comment>
<dbReference type="InterPro" id="IPR002645">
    <property type="entry name" value="STAS_dom"/>
</dbReference>
<dbReference type="SUPFAM" id="SSF52091">
    <property type="entry name" value="SpoIIaa-like"/>
    <property type="match status" value="1"/>
</dbReference>
<sequence length="200" mass="20847">MPKALHTPVSPRTPPGRGPDTSGSPDPCRSLHGPRNPVNPPCPGTPQPLTIRVPCITLPAPDPCTPTLPVSPLHHPAGKSPCITLPVSPLHDPAGKSPASPCRGVFSVLQAPRWLVLDLSLVSFVDSTGANLLTQLHRDLQPAGVTLCLAAASDRVLGVLEACGVLDHIPRNLAFHSTHDAVTAMTCPGPCVPPPPFRDP</sequence>
<dbReference type="Pfam" id="PF01740">
    <property type="entry name" value="STAS"/>
    <property type="match status" value="1"/>
</dbReference>
<evidence type="ECO:0000256" key="1">
    <source>
        <dbReference type="SAM" id="MobiDB-lite"/>
    </source>
</evidence>